<dbReference type="InterPro" id="IPR001757">
    <property type="entry name" value="P_typ_ATPase"/>
</dbReference>
<keyword evidence="4 11" id="KW-0812">Transmembrane</keyword>
<evidence type="ECO:0000256" key="8">
    <source>
        <dbReference type="ARBA" id="ARBA00022967"/>
    </source>
</evidence>
<dbReference type="InterPro" id="IPR023298">
    <property type="entry name" value="ATPase_P-typ_TM_dom_sf"/>
</dbReference>
<dbReference type="CDD" id="cd00371">
    <property type="entry name" value="HMA"/>
    <property type="match status" value="1"/>
</dbReference>
<dbReference type="SUPFAM" id="SSF81665">
    <property type="entry name" value="Calcium ATPase, transmembrane domain M"/>
    <property type="match status" value="1"/>
</dbReference>
<evidence type="ECO:0000256" key="9">
    <source>
        <dbReference type="ARBA" id="ARBA00022989"/>
    </source>
</evidence>
<dbReference type="InterPro" id="IPR008250">
    <property type="entry name" value="ATPase_P-typ_transduc_dom_A_sf"/>
</dbReference>
<dbReference type="Gene3D" id="3.40.1110.10">
    <property type="entry name" value="Calcium-transporting ATPase, cytoplasmic domain N"/>
    <property type="match status" value="1"/>
</dbReference>
<evidence type="ECO:0000313" key="13">
    <source>
        <dbReference type="EMBL" id="VVM04746.1"/>
    </source>
</evidence>
<comment type="similarity">
    <text evidence="2 11">Belongs to the cation transport ATPase (P-type) (TC 3.A.3) family. Type IB subfamily.</text>
</comment>
<dbReference type="InterPro" id="IPR023299">
    <property type="entry name" value="ATPase_P-typ_cyto_dom_N"/>
</dbReference>
<dbReference type="GO" id="GO:0016887">
    <property type="term" value="F:ATP hydrolysis activity"/>
    <property type="evidence" value="ECO:0007669"/>
    <property type="project" value="InterPro"/>
</dbReference>
<dbReference type="GO" id="GO:0055070">
    <property type="term" value="P:copper ion homeostasis"/>
    <property type="evidence" value="ECO:0007669"/>
    <property type="project" value="TreeGrafter"/>
</dbReference>
<evidence type="ECO:0000256" key="4">
    <source>
        <dbReference type="ARBA" id="ARBA00022692"/>
    </source>
</evidence>
<dbReference type="FunFam" id="2.70.150.10:FF:000020">
    <property type="entry name" value="Copper-exporting P-type ATPase A"/>
    <property type="match status" value="1"/>
</dbReference>
<dbReference type="Proteomes" id="UP000334923">
    <property type="component" value="Unassembled WGS sequence"/>
</dbReference>
<keyword evidence="6 11" id="KW-0547">Nucleotide-binding</keyword>
<organism evidence="13 14">
    <name type="scientific">Methylacidimicrobium tartarophylax</name>
    <dbReference type="NCBI Taxonomy" id="1041768"/>
    <lineage>
        <taxon>Bacteria</taxon>
        <taxon>Pseudomonadati</taxon>
        <taxon>Verrucomicrobiota</taxon>
        <taxon>Methylacidimicrobium</taxon>
    </lineage>
</organism>
<dbReference type="NCBIfam" id="TIGR01494">
    <property type="entry name" value="ATPase_P-type"/>
    <property type="match status" value="1"/>
</dbReference>
<dbReference type="Gene3D" id="3.30.70.100">
    <property type="match status" value="1"/>
</dbReference>
<dbReference type="PRINTS" id="PR00119">
    <property type="entry name" value="CATATPASE"/>
</dbReference>
<gene>
    <name evidence="13" type="primary">PMA1</name>
    <name evidence="13" type="synonym">PMA2</name>
    <name evidence="13" type="ORF">MAMT_00276</name>
</gene>
<dbReference type="SUPFAM" id="SSF55008">
    <property type="entry name" value="HMA, heavy metal-associated domain"/>
    <property type="match status" value="1"/>
</dbReference>
<evidence type="ECO:0000259" key="12">
    <source>
        <dbReference type="PROSITE" id="PS50846"/>
    </source>
</evidence>
<dbReference type="NCBIfam" id="TIGR01525">
    <property type="entry name" value="ATPase-IB_hvy"/>
    <property type="match status" value="1"/>
</dbReference>
<dbReference type="InterPro" id="IPR027256">
    <property type="entry name" value="P-typ_ATPase_IB"/>
</dbReference>
<dbReference type="Pfam" id="PF00403">
    <property type="entry name" value="HMA"/>
    <property type="match status" value="1"/>
</dbReference>
<dbReference type="AlphaFoldDB" id="A0A5E6M5X2"/>
<dbReference type="InterPro" id="IPR036412">
    <property type="entry name" value="HAD-like_sf"/>
</dbReference>
<comment type="subcellular location">
    <subcellularLocation>
        <location evidence="1">Cell membrane</location>
        <topology evidence="1">Multi-pass membrane protein</topology>
    </subcellularLocation>
</comment>
<dbReference type="NCBIfam" id="TIGR01511">
    <property type="entry name" value="ATPase-IB1_Cu"/>
    <property type="match status" value="1"/>
</dbReference>
<feature type="domain" description="HMA" evidence="12">
    <location>
        <begin position="1"/>
        <end position="67"/>
    </location>
</feature>
<sequence>MTIRLRIGGMTCSNCSRHVQTALSAVPKVTSARVDLEKGRATVEVGEGGPSSAALVEAVQKAGYEAAPAEDEEDSSGPWQRGLLVGVVFTPLLFVLPWLVRAPPHPHWLGWLEFVLALPVQLITGRPFYQGAYRQLLHGRLDMDVLVSLGSSAAFLLSVYGLFRPGALEHGYFDEAAAILTLVSVGHWLEARVSLRASRTLRTLLSLAPPKARRRLSDGEEEEVSVEQLRKEDLVILGPGDRVPVDGVIEEGKGVLDESMLTGESQLVEKALGGLLYAGTINVSRRIVMRVSAAGSETVLAHIAAVVERAQQSRAAIQRLVDRVSNIFVLAVLALAGGTVLGWGWFGLGWERALLRAASVLVVACPCAMGLATPAAILVAANVAARRGVLLRDAQALEKCGRIRRIVFDKTGTLTEPTVGKPTYYGEAPQEAERLARALAAPSRHPLSQAVSRYCAEWPGAEIKEWEEERGLGVQALYRGETARLGSLRWLAELGVALPQEAASGANGTLGLALGKQLLATLPVLARPKPSAAGVLRGLQEQGYAVYLFSGDQAEASFAFSREVGIPKERTFAEVRPEAKAELVQKLQSQGGGVAFVGDGINDAPALAQADLGIAVLQATDIARESADVILLRKDIEAIPGILSLSSKTLRTIHENLFWAFFYNAAAIPLAIFGVLSPALCAAAMGMSDLFVVGNALRLYRR</sequence>
<feature type="transmembrane region" description="Helical" evidence="11">
    <location>
        <begin position="358"/>
        <end position="385"/>
    </location>
</feature>
<dbReference type="RefSeq" id="WP_142659149.1">
    <property type="nucleotide sequence ID" value="NZ_CABFVA020000011.1"/>
</dbReference>
<feature type="transmembrane region" description="Helical" evidence="11">
    <location>
        <begin position="145"/>
        <end position="163"/>
    </location>
</feature>
<evidence type="ECO:0000256" key="1">
    <source>
        <dbReference type="ARBA" id="ARBA00004651"/>
    </source>
</evidence>
<dbReference type="GO" id="GO:0005507">
    <property type="term" value="F:copper ion binding"/>
    <property type="evidence" value="ECO:0007669"/>
    <property type="project" value="TreeGrafter"/>
</dbReference>
<dbReference type="NCBIfam" id="TIGR01512">
    <property type="entry name" value="ATPase-IB2_Cd"/>
    <property type="match status" value="1"/>
</dbReference>
<evidence type="ECO:0000256" key="2">
    <source>
        <dbReference type="ARBA" id="ARBA00006024"/>
    </source>
</evidence>
<dbReference type="PANTHER" id="PTHR43520">
    <property type="entry name" value="ATP7, ISOFORM B"/>
    <property type="match status" value="1"/>
</dbReference>
<dbReference type="GO" id="GO:0043682">
    <property type="term" value="F:P-type divalent copper transporter activity"/>
    <property type="evidence" value="ECO:0007669"/>
    <property type="project" value="TreeGrafter"/>
</dbReference>
<dbReference type="Gene3D" id="3.40.50.1000">
    <property type="entry name" value="HAD superfamily/HAD-like"/>
    <property type="match status" value="1"/>
</dbReference>
<keyword evidence="14" id="KW-1185">Reference proteome</keyword>
<evidence type="ECO:0000256" key="7">
    <source>
        <dbReference type="ARBA" id="ARBA00022840"/>
    </source>
</evidence>
<keyword evidence="8" id="KW-1278">Translocase</keyword>
<evidence type="ECO:0000256" key="11">
    <source>
        <dbReference type="RuleBase" id="RU362081"/>
    </source>
</evidence>
<evidence type="ECO:0000256" key="3">
    <source>
        <dbReference type="ARBA" id="ARBA00022475"/>
    </source>
</evidence>
<dbReference type="PROSITE" id="PS00154">
    <property type="entry name" value="ATPASE_E1_E2"/>
    <property type="match status" value="1"/>
</dbReference>
<dbReference type="GO" id="GO:0005524">
    <property type="term" value="F:ATP binding"/>
    <property type="evidence" value="ECO:0007669"/>
    <property type="project" value="UniProtKB-UniRule"/>
</dbReference>
<keyword evidence="10 11" id="KW-0472">Membrane</keyword>
<evidence type="ECO:0000256" key="6">
    <source>
        <dbReference type="ARBA" id="ARBA00022741"/>
    </source>
</evidence>
<dbReference type="SUPFAM" id="SSF81653">
    <property type="entry name" value="Calcium ATPase, transduction domain A"/>
    <property type="match status" value="1"/>
</dbReference>
<dbReference type="PROSITE" id="PS50846">
    <property type="entry name" value="HMA_2"/>
    <property type="match status" value="1"/>
</dbReference>
<name>A0A5E6M5X2_9BACT</name>
<accession>A0A5E6M5X2</accession>
<dbReference type="PANTHER" id="PTHR43520:SF8">
    <property type="entry name" value="P-TYPE CU(+) TRANSPORTER"/>
    <property type="match status" value="1"/>
</dbReference>
<proteinExistence type="inferred from homology"/>
<dbReference type="OrthoDB" id="199028at2"/>
<dbReference type="GO" id="GO:0005886">
    <property type="term" value="C:plasma membrane"/>
    <property type="evidence" value="ECO:0007669"/>
    <property type="project" value="UniProtKB-SubCell"/>
</dbReference>
<protein>
    <submittedName>
        <fullName evidence="13">H+-transporting ATPase</fullName>
    </submittedName>
</protein>
<dbReference type="PROSITE" id="PS01047">
    <property type="entry name" value="HMA_1"/>
    <property type="match status" value="1"/>
</dbReference>
<dbReference type="InterPro" id="IPR006121">
    <property type="entry name" value="HMA_dom"/>
</dbReference>
<dbReference type="InterPro" id="IPR059000">
    <property type="entry name" value="ATPase_P-type_domA"/>
</dbReference>
<dbReference type="Pfam" id="PF00702">
    <property type="entry name" value="Hydrolase"/>
    <property type="match status" value="1"/>
</dbReference>
<feature type="transmembrane region" description="Helical" evidence="11">
    <location>
        <begin position="657"/>
        <end position="676"/>
    </location>
</feature>
<dbReference type="InterPro" id="IPR017969">
    <property type="entry name" value="Heavy-metal-associated_CS"/>
</dbReference>
<dbReference type="Gene3D" id="2.70.150.10">
    <property type="entry name" value="Calcium-transporting ATPase, cytoplasmic transduction domain A"/>
    <property type="match status" value="1"/>
</dbReference>
<keyword evidence="5 11" id="KW-0479">Metal-binding</keyword>
<feature type="transmembrane region" description="Helical" evidence="11">
    <location>
        <begin position="327"/>
        <end position="346"/>
    </location>
</feature>
<dbReference type="Pfam" id="PF00122">
    <property type="entry name" value="E1-E2_ATPase"/>
    <property type="match status" value="1"/>
</dbReference>
<dbReference type="InterPro" id="IPR036163">
    <property type="entry name" value="HMA_dom_sf"/>
</dbReference>
<evidence type="ECO:0000256" key="5">
    <source>
        <dbReference type="ARBA" id="ARBA00022723"/>
    </source>
</evidence>
<reference evidence="13 14" key="1">
    <citation type="submission" date="2019-09" db="EMBL/GenBank/DDBJ databases">
        <authorList>
            <person name="Cremers G."/>
        </authorList>
    </citation>
    <scope>NUCLEOTIDE SEQUENCE [LARGE SCALE GENOMIC DNA]</scope>
    <source>
        <strain evidence="13">4A</strain>
    </source>
</reference>
<keyword evidence="7 11" id="KW-0067">ATP-binding</keyword>
<dbReference type="EMBL" id="CABFVA020000011">
    <property type="protein sequence ID" value="VVM04746.1"/>
    <property type="molecule type" value="Genomic_DNA"/>
</dbReference>
<feature type="transmembrane region" description="Helical" evidence="11">
    <location>
        <begin position="82"/>
        <end position="100"/>
    </location>
</feature>
<evidence type="ECO:0000256" key="10">
    <source>
        <dbReference type="ARBA" id="ARBA00023136"/>
    </source>
</evidence>
<dbReference type="SUPFAM" id="SSF56784">
    <property type="entry name" value="HAD-like"/>
    <property type="match status" value="1"/>
</dbReference>
<dbReference type="InterPro" id="IPR018303">
    <property type="entry name" value="ATPase_P-typ_P_site"/>
</dbReference>
<dbReference type="InterPro" id="IPR023214">
    <property type="entry name" value="HAD_sf"/>
</dbReference>
<dbReference type="GO" id="GO:0060003">
    <property type="term" value="P:copper ion export"/>
    <property type="evidence" value="ECO:0007669"/>
    <property type="project" value="UniProtKB-ARBA"/>
</dbReference>
<keyword evidence="9 11" id="KW-1133">Transmembrane helix</keyword>
<keyword evidence="3 11" id="KW-1003">Cell membrane</keyword>
<evidence type="ECO:0000313" key="14">
    <source>
        <dbReference type="Proteomes" id="UP000334923"/>
    </source>
</evidence>